<evidence type="ECO:0000313" key="3">
    <source>
        <dbReference type="Proteomes" id="UP000233343"/>
    </source>
</evidence>
<gene>
    <name evidence="2" type="ORF">CWS20_18715</name>
</gene>
<dbReference type="Proteomes" id="UP000233343">
    <property type="component" value="Unassembled WGS sequence"/>
</dbReference>
<sequence>MKIKITVGVLAIVLIGGLIFYFTTFFVYQQSEKFFGFPIPKNAELVSEKGLINIYDWSRASEENGIPFDYELVIKAKGWKFVDREGASTYYEKEGYRIDLISTTDHLEIRVLESKN</sequence>
<keyword evidence="1" id="KW-0472">Membrane</keyword>
<evidence type="ECO:0000256" key="1">
    <source>
        <dbReference type="SAM" id="Phobius"/>
    </source>
</evidence>
<evidence type="ECO:0000313" key="2">
    <source>
        <dbReference type="EMBL" id="PKG27424.1"/>
    </source>
</evidence>
<accession>A0A2N0ZD53</accession>
<reference evidence="2 3" key="1">
    <citation type="journal article" date="2010" name="Int. J. Syst. Evol. Microbiol.">
        <title>Bacillus horneckiae sp. nov., isolated from a spacecraft-assembly clean room.</title>
        <authorList>
            <person name="Vaishampayan P."/>
            <person name="Probst A."/>
            <person name="Krishnamurthi S."/>
            <person name="Ghosh S."/>
            <person name="Osman S."/>
            <person name="McDowall A."/>
            <person name="Ruckmani A."/>
            <person name="Mayilraj S."/>
            <person name="Venkateswaran K."/>
        </authorList>
    </citation>
    <scope>NUCLEOTIDE SEQUENCE [LARGE SCALE GENOMIC DNA]</scope>
    <source>
        <strain evidence="3">1PO1SC</strain>
    </source>
</reference>
<keyword evidence="3" id="KW-1185">Reference proteome</keyword>
<keyword evidence="1" id="KW-1133">Transmembrane helix</keyword>
<organism evidence="2 3">
    <name type="scientific">Cytobacillus horneckiae</name>
    <dbReference type="NCBI Taxonomy" id="549687"/>
    <lineage>
        <taxon>Bacteria</taxon>
        <taxon>Bacillati</taxon>
        <taxon>Bacillota</taxon>
        <taxon>Bacilli</taxon>
        <taxon>Bacillales</taxon>
        <taxon>Bacillaceae</taxon>
        <taxon>Cytobacillus</taxon>
    </lineage>
</organism>
<dbReference type="EMBL" id="PISD01000043">
    <property type="protein sequence ID" value="PKG27424.1"/>
    <property type="molecule type" value="Genomic_DNA"/>
</dbReference>
<keyword evidence="1" id="KW-0812">Transmembrane</keyword>
<proteinExistence type="predicted"/>
<dbReference type="RefSeq" id="WP_066197410.1">
    <property type="nucleotide sequence ID" value="NZ_JAFDQP010000005.1"/>
</dbReference>
<comment type="caution">
    <text evidence="2">The sequence shown here is derived from an EMBL/GenBank/DDBJ whole genome shotgun (WGS) entry which is preliminary data.</text>
</comment>
<dbReference type="AlphaFoldDB" id="A0A2N0ZD53"/>
<protein>
    <submittedName>
        <fullName evidence="2">Uncharacterized protein</fullName>
    </submittedName>
</protein>
<feature type="transmembrane region" description="Helical" evidence="1">
    <location>
        <begin position="7"/>
        <end position="28"/>
    </location>
</feature>
<name>A0A2N0ZD53_9BACI</name>